<evidence type="ECO:0000313" key="13">
    <source>
        <dbReference type="WBParaSite" id="PSAMB.scaffold4719size13748.g24982.t1"/>
    </source>
</evidence>
<name>A0A914WMB7_9BILA</name>
<keyword evidence="7 9" id="KW-0472">Membrane</keyword>
<evidence type="ECO:0000256" key="5">
    <source>
        <dbReference type="ARBA" id="ARBA00022729"/>
    </source>
</evidence>
<evidence type="ECO:0000256" key="7">
    <source>
        <dbReference type="ARBA" id="ARBA00023136"/>
    </source>
</evidence>
<protein>
    <submittedName>
        <fullName evidence="13">ZP domain-containing protein</fullName>
    </submittedName>
</protein>
<dbReference type="GO" id="GO:0005886">
    <property type="term" value="C:plasma membrane"/>
    <property type="evidence" value="ECO:0007669"/>
    <property type="project" value="UniProtKB-SubCell"/>
</dbReference>
<dbReference type="AlphaFoldDB" id="A0A914WMB7"/>
<dbReference type="InterPro" id="IPR056953">
    <property type="entry name" value="CUT_N"/>
</dbReference>
<dbReference type="PROSITE" id="PS51034">
    <property type="entry name" value="ZP_2"/>
    <property type="match status" value="1"/>
</dbReference>
<dbReference type="PANTHER" id="PTHR22907">
    <property type="entry name" value="GH04558P"/>
    <property type="match status" value="1"/>
</dbReference>
<keyword evidence="4 9" id="KW-0812">Transmembrane</keyword>
<feature type="region of interest" description="Disordered" evidence="8">
    <location>
        <begin position="268"/>
        <end position="348"/>
    </location>
</feature>
<feature type="region of interest" description="Disordered" evidence="8">
    <location>
        <begin position="434"/>
        <end position="487"/>
    </location>
</feature>
<feature type="compositionally biased region" description="Low complexity" evidence="8">
    <location>
        <begin position="442"/>
        <end position="452"/>
    </location>
</feature>
<feature type="compositionally biased region" description="Low complexity" evidence="8">
    <location>
        <begin position="296"/>
        <end position="308"/>
    </location>
</feature>
<evidence type="ECO:0000256" key="8">
    <source>
        <dbReference type="SAM" id="MobiDB-lite"/>
    </source>
</evidence>
<comment type="subcellular location">
    <subcellularLocation>
        <location evidence="1">Cell membrane</location>
        <topology evidence="1">Single-pass type I membrane protein</topology>
    </subcellularLocation>
</comment>
<accession>A0A914WMB7</accession>
<dbReference type="WBParaSite" id="PSAMB.scaffold4719size13748.g24982.t1">
    <property type="protein sequence ID" value="PSAMB.scaffold4719size13748.g24982.t1"/>
    <property type="gene ID" value="PSAMB.scaffold4719size13748.g24982"/>
</dbReference>
<keyword evidence="12" id="KW-1185">Reference proteome</keyword>
<reference evidence="13" key="1">
    <citation type="submission" date="2022-11" db="UniProtKB">
        <authorList>
            <consortium name="WormBaseParasite"/>
        </authorList>
    </citation>
    <scope>IDENTIFICATION</scope>
</reference>
<evidence type="ECO:0000256" key="3">
    <source>
        <dbReference type="ARBA" id="ARBA00022475"/>
    </source>
</evidence>
<evidence type="ECO:0000256" key="10">
    <source>
        <dbReference type="SAM" id="SignalP"/>
    </source>
</evidence>
<keyword evidence="5 10" id="KW-0732">Signal</keyword>
<feature type="domain" description="ZP" evidence="11">
    <location>
        <begin position="37"/>
        <end position="270"/>
    </location>
</feature>
<dbReference type="Pfam" id="PF25301">
    <property type="entry name" value="CUT_C"/>
    <property type="match status" value="1"/>
</dbReference>
<keyword evidence="6 9" id="KW-1133">Transmembrane helix</keyword>
<sequence length="624" mass="67604">MTTLFQLLRCALFVVAGLAFTSATPFPNEITGEPAIQCSQGMIHISVNTSNKVPSRIFAKGQYDNKGCFFESTKEGSFNFDSCNMNRRREINPRGMAYTLTIIVQLHPLFVTKVDRAYHVRCFYMEADKAVSIDLGVSDMATETLESGHAMPQCMYGLHTDGPNGPMVRFARVGDKLWHVWDCPSDVFGMLVHSCFVLDGQGNKVLIVDENGCGVDEFVMMTPQYSSDLTRAQQETHVFKFADRISVGFNCQIRLCFVNGDACKGVTPPNCNGRRPSTIDSQQGTNGSAANGGGENSSLIIPNSSNNNTATIETSTLTNENVITGEPSPTNSSEASISSTTNGLDEDLTSDELITTTVAQGATTEAILTSTDSLSTNAGSQISTTTSGILVEENNATTEADGFTDLNELLGAEISTTIQPTDNDTFPTPLDFKSFERKSNQENETLTTTTETPKPPSALERLEEKAEIEGSGEETTTTPRPTDDPASLTIDPALIADANLLEARGRRNVLRPRLHDQPVATRQDNIVDFDINSELTVLERDDAPASAFTGDRRAAAQQQNYPPGEVVERPNVCISALGFAMLISAALLSVIICATAILIGTVRTRKRTKITELIRSVDVRPVSF</sequence>
<evidence type="ECO:0000259" key="11">
    <source>
        <dbReference type="PROSITE" id="PS51034"/>
    </source>
</evidence>
<dbReference type="InterPro" id="IPR051962">
    <property type="entry name" value="Cuticlin"/>
</dbReference>
<feature type="chain" id="PRO_5036769646" evidence="10">
    <location>
        <begin position="24"/>
        <end position="624"/>
    </location>
</feature>
<evidence type="ECO:0000256" key="1">
    <source>
        <dbReference type="ARBA" id="ARBA00004251"/>
    </source>
</evidence>
<feature type="transmembrane region" description="Helical" evidence="9">
    <location>
        <begin position="576"/>
        <end position="599"/>
    </location>
</feature>
<organism evidence="12 13">
    <name type="scientific">Plectus sambesii</name>
    <dbReference type="NCBI Taxonomy" id="2011161"/>
    <lineage>
        <taxon>Eukaryota</taxon>
        <taxon>Metazoa</taxon>
        <taxon>Ecdysozoa</taxon>
        <taxon>Nematoda</taxon>
        <taxon>Chromadorea</taxon>
        <taxon>Plectida</taxon>
        <taxon>Plectina</taxon>
        <taxon>Plectoidea</taxon>
        <taxon>Plectidae</taxon>
        <taxon>Plectus</taxon>
    </lineage>
</organism>
<feature type="signal peptide" evidence="10">
    <location>
        <begin position="1"/>
        <end position="23"/>
    </location>
</feature>
<dbReference type="InterPro" id="IPR057475">
    <property type="entry name" value="CUT_C"/>
</dbReference>
<keyword evidence="2" id="KW-0193">Cuticle</keyword>
<evidence type="ECO:0000256" key="6">
    <source>
        <dbReference type="ARBA" id="ARBA00022989"/>
    </source>
</evidence>
<keyword evidence="3" id="KW-1003">Cell membrane</keyword>
<dbReference type="Pfam" id="PF25057">
    <property type="entry name" value="CUT_N"/>
    <property type="match status" value="1"/>
</dbReference>
<feature type="compositionally biased region" description="Polar residues" evidence="8">
    <location>
        <begin position="309"/>
        <end position="343"/>
    </location>
</feature>
<dbReference type="SMART" id="SM00241">
    <property type="entry name" value="ZP"/>
    <property type="match status" value="1"/>
</dbReference>
<dbReference type="Proteomes" id="UP000887566">
    <property type="component" value="Unplaced"/>
</dbReference>
<evidence type="ECO:0000256" key="4">
    <source>
        <dbReference type="ARBA" id="ARBA00022692"/>
    </source>
</evidence>
<evidence type="ECO:0000256" key="2">
    <source>
        <dbReference type="ARBA" id="ARBA00022460"/>
    </source>
</evidence>
<dbReference type="PANTHER" id="PTHR22907:SF54">
    <property type="entry name" value="GH04558P"/>
    <property type="match status" value="1"/>
</dbReference>
<proteinExistence type="predicted"/>
<evidence type="ECO:0000313" key="12">
    <source>
        <dbReference type="Proteomes" id="UP000887566"/>
    </source>
</evidence>
<dbReference type="GO" id="GO:0042302">
    <property type="term" value="F:structural constituent of cuticle"/>
    <property type="evidence" value="ECO:0007669"/>
    <property type="project" value="UniProtKB-KW"/>
</dbReference>
<evidence type="ECO:0000256" key="9">
    <source>
        <dbReference type="SAM" id="Phobius"/>
    </source>
</evidence>
<dbReference type="InterPro" id="IPR001507">
    <property type="entry name" value="ZP_dom"/>
</dbReference>